<dbReference type="Proteomes" id="UP000292886">
    <property type="component" value="Chromosome"/>
</dbReference>
<reference evidence="2" key="1">
    <citation type="submission" date="2019-03" db="EMBL/GenBank/DDBJ databases">
        <title>Weissella sp. 26KH-42 Genome sequencing.</title>
        <authorList>
            <person name="Heo J."/>
            <person name="Kim S.-J."/>
            <person name="Kim J.-S."/>
            <person name="Hong S.-B."/>
            <person name="Kwon S.-W."/>
        </authorList>
    </citation>
    <scope>NUCLEOTIDE SEQUENCE [LARGE SCALE GENOMIC DNA]</scope>
    <source>
        <strain evidence="2">26KH-42</strain>
    </source>
</reference>
<evidence type="ECO:0000313" key="1">
    <source>
        <dbReference type="EMBL" id="QBO35020.1"/>
    </source>
</evidence>
<dbReference type="KEGG" id="wei:EQG49_00430"/>
<proteinExistence type="predicted"/>
<organism evidence="1 2">
    <name type="scientific">Periweissella cryptocerci</name>
    <dbReference type="NCBI Taxonomy" id="2506420"/>
    <lineage>
        <taxon>Bacteria</taxon>
        <taxon>Bacillati</taxon>
        <taxon>Bacillota</taxon>
        <taxon>Bacilli</taxon>
        <taxon>Lactobacillales</taxon>
        <taxon>Lactobacillaceae</taxon>
        <taxon>Periweissella</taxon>
    </lineage>
</organism>
<sequence>MQSRLQPIFGLTWDSHLILPGTPDIVSTPLGHLVPIADAHKYLLFISEPVDAQLQFRPLFNPTAKAHPIFTP</sequence>
<dbReference type="EMBL" id="CP037940">
    <property type="protein sequence ID" value="QBO35020.1"/>
    <property type="molecule type" value="Genomic_DNA"/>
</dbReference>
<protein>
    <submittedName>
        <fullName evidence="1">Uncharacterized protein</fullName>
    </submittedName>
</protein>
<dbReference type="AlphaFoldDB" id="A0A4P6YQX9"/>
<dbReference type="OrthoDB" id="9805108at2"/>
<keyword evidence="2" id="KW-1185">Reference proteome</keyword>
<name>A0A4P6YQX9_9LACO</name>
<gene>
    <name evidence="1" type="ORF">EQG49_00430</name>
</gene>
<accession>A0A4P6YQX9</accession>
<dbReference type="RefSeq" id="WP_133362100.1">
    <property type="nucleotide sequence ID" value="NZ_CP037940.1"/>
</dbReference>
<evidence type="ECO:0000313" key="2">
    <source>
        <dbReference type="Proteomes" id="UP000292886"/>
    </source>
</evidence>